<dbReference type="AlphaFoldDB" id="A0A3D9XMF0"/>
<name>A0A3D9XMF0_PARVE</name>
<accession>A0A3D9XMF0</accession>
<sequence length="426" mass="47496">MSLTAFLHSRHGRGFSCRAEIEAHHAAAIHRFRARVMPRSPFYRGMADLPLKALPRMDKARLMANFSAINTCGIDHDAAMQVAIRAEASRDFRPLIGKVSVGLSTGTSGQRGLFLATPRERRLWAAIMLGRYWPELWRRQRVAFFMRADNALYRSLSNPLVRFAFFDLLSPFEDHLARLADLDPSVLIAPARILAMLAERQAAGGLALSPRRVISVAETLSPEDAALIERAFGTRVHQVYQATEGVLAMTCRLGHLHLNERWLRIDRDVIDAASGAFCPVIHDFTRESLPILNYRLDDVLIPDPEPCPCGCASQRIARIEGREDDVLWWPSAMGPRMVASEAIRTAIACLPQPLRDYRVVQQGRMLHLWLDAAAPGAEPALRTSLAGLARRLGAELPALAFHRGLPPETDAKRRRIRVLPEARAGV</sequence>
<dbReference type="SUPFAM" id="SSF56801">
    <property type="entry name" value="Acetyl-CoA synthetase-like"/>
    <property type="match status" value="1"/>
</dbReference>
<protein>
    <submittedName>
        <fullName evidence="1">Putative adenylate-forming enzyme</fullName>
    </submittedName>
</protein>
<dbReference type="PANTHER" id="PTHR36932:SF1">
    <property type="entry name" value="CAPSULAR POLYSACCHARIDE BIOSYNTHESIS PROTEIN"/>
    <property type="match status" value="1"/>
</dbReference>
<dbReference type="PANTHER" id="PTHR36932">
    <property type="entry name" value="CAPSULAR POLYSACCHARIDE BIOSYNTHESIS PROTEIN"/>
    <property type="match status" value="1"/>
</dbReference>
<dbReference type="InterPro" id="IPR012685">
    <property type="entry name" value="CHP02304_F390_synth-rel"/>
</dbReference>
<dbReference type="RefSeq" id="WP_116222217.1">
    <property type="nucleotide sequence ID" value="NZ_CP038197.1"/>
</dbReference>
<gene>
    <name evidence="1" type="ORF">BDD41_2969</name>
</gene>
<reference evidence="1 2" key="1">
    <citation type="submission" date="2018-08" db="EMBL/GenBank/DDBJ databases">
        <title>Genomic Encyclopedia of Archaeal and Bacterial Type Strains, Phase II (KMG-II): from individual species to whole genera.</title>
        <authorList>
            <person name="Goeker M."/>
        </authorList>
    </citation>
    <scope>NUCLEOTIDE SEQUENCE [LARGE SCALE GENOMIC DNA]</scope>
    <source>
        <strain evidence="1 2">DSM 17099</strain>
    </source>
</reference>
<evidence type="ECO:0000313" key="1">
    <source>
        <dbReference type="EMBL" id="REF70243.1"/>
    </source>
</evidence>
<dbReference type="Gene3D" id="3.40.50.12780">
    <property type="entry name" value="N-terminal domain of ligase-like"/>
    <property type="match status" value="1"/>
</dbReference>
<dbReference type="InterPro" id="IPR053158">
    <property type="entry name" value="CapK_Type1_Caps_Biosynth"/>
</dbReference>
<comment type="caution">
    <text evidence="1">The sequence shown here is derived from an EMBL/GenBank/DDBJ whole genome shotgun (WGS) entry which is preliminary data.</text>
</comment>
<organism evidence="1 2">
    <name type="scientific">Paracoccus versutus</name>
    <name type="common">Thiobacillus versutus</name>
    <dbReference type="NCBI Taxonomy" id="34007"/>
    <lineage>
        <taxon>Bacteria</taxon>
        <taxon>Pseudomonadati</taxon>
        <taxon>Pseudomonadota</taxon>
        <taxon>Alphaproteobacteria</taxon>
        <taxon>Rhodobacterales</taxon>
        <taxon>Paracoccaceae</taxon>
        <taxon>Paracoccus</taxon>
    </lineage>
</organism>
<dbReference type="NCBIfam" id="TIGR02304">
    <property type="entry name" value="aden_form_hyp"/>
    <property type="match status" value="1"/>
</dbReference>
<dbReference type="Proteomes" id="UP000256941">
    <property type="component" value="Unassembled WGS sequence"/>
</dbReference>
<proteinExistence type="predicted"/>
<evidence type="ECO:0000313" key="2">
    <source>
        <dbReference type="Proteomes" id="UP000256941"/>
    </source>
</evidence>
<dbReference type="InterPro" id="IPR042099">
    <property type="entry name" value="ANL_N_sf"/>
</dbReference>
<dbReference type="EMBL" id="QTUJ01000002">
    <property type="protein sequence ID" value="REF70243.1"/>
    <property type="molecule type" value="Genomic_DNA"/>
</dbReference>